<feature type="transmembrane region" description="Helical" evidence="1">
    <location>
        <begin position="12"/>
        <end position="32"/>
    </location>
</feature>
<name>A0A0A0D8D9_9PROT</name>
<keyword evidence="1" id="KW-1133">Transmembrane helix</keyword>
<keyword evidence="1" id="KW-0812">Transmembrane</keyword>
<keyword evidence="1" id="KW-0472">Membrane</keyword>
<protein>
    <submittedName>
        <fullName evidence="2">Uncharacterized protein</fullName>
    </submittedName>
</protein>
<sequence>MMNGPRAGKARGTLLIWINLIVVLFPPIHLAFAAGNLAMALAFFLLSSLLLAGSVIYLNRANHDAGEE</sequence>
<evidence type="ECO:0000256" key="1">
    <source>
        <dbReference type="SAM" id="Phobius"/>
    </source>
</evidence>
<organism evidence="2 3">
    <name type="scientific">Inquilinus limosus MP06</name>
    <dbReference type="NCBI Taxonomy" id="1398085"/>
    <lineage>
        <taxon>Bacteria</taxon>
        <taxon>Pseudomonadati</taxon>
        <taxon>Pseudomonadota</taxon>
        <taxon>Alphaproteobacteria</taxon>
        <taxon>Rhodospirillales</taxon>
        <taxon>Rhodospirillaceae</taxon>
        <taxon>Inquilinus</taxon>
    </lineage>
</organism>
<gene>
    <name evidence="2" type="ORF">P409_10905</name>
</gene>
<dbReference type="Proteomes" id="UP000029995">
    <property type="component" value="Unassembled WGS sequence"/>
</dbReference>
<dbReference type="AlphaFoldDB" id="A0A0A0D8D9"/>
<evidence type="ECO:0000313" key="3">
    <source>
        <dbReference type="Proteomes" id="UP000029995"/>
    </source>
</evidence>
<reference evidence="2 3" key="1">
    <citation type="submission" date="2014-01" db="EMBL/GenBank/DDBJ databases">
        <title>Genome sequence determination for a cystic fibrosis isolate, Inquilinus limosus.</title>
        <authorList>
            <person name="Pino M."/>
            <person name="Di Conza J."/>
            <person name="Gutkind G."/>
        </authorList>
    </citation>
    <scope>NUCLEOTIDE SEQUENCE [LARGE SCALE GENOMIC DNA]</scope>
    <source>
        <strain evidence="2 3">MP06</strain>
    </source>
</reference>
<proteinExistence type="predicted"/>
<evidence type="ECO:0000313" key="2">
    <source>
        <dbReference type="EMBL" id="KGM34315.1"/>
    </source>
</evidence>
<comment type="caution">
    <text evidence="2">The sequence shown here is derived from an EMBL/GenBank/DDBJ whole genome shotgun (WGS) entry which is preliminary data.</text>
</comment>
<dbReference type="EMBL" id="JANX01000102">
    <property type="protein sequence ID" value="KGM34315.1"/>
    <property type="molecule type" value="Genomic_DNA"/>
</dbReference>
<feature type="transmembrane region" description="Helical" evidence="1">
    <location>
        <begin position="38"/>
        <end position="58"/>
    </location>
</feature>
<accession>A0A0A0D8D9</accession>